<gene>
    <name evidence="7" type="primary">LOC118423487</name>
</gene>
<feature type="compositionally biased region" description="Basic and acidic residues" evidence="5">
    <location>
        <begin position="76"/>
        <end position="87"/>
    </location>
</feature>
<dbReference type="RefSeq" id="XP_035687556.1">
    <property type="nucleotide sequence ID" value="XM_035831663.1"/>
</dbReference>
<feature type="compositionally biased region" description="Low complexity" evidence="5">
    <location>
        <begin position="124"/>
        <end position="138"/>
    </location>
</feature>
<dbReference type="GeneID" id="118423487"/>
<feature type="compositionally biased region" description="Basic and acidic residues" evidence="5">
    <location>
        <begin position="171"/>
        <end position="181"/>
    </location>
</feature>
<evidence type="ECO:0000256" key="3">
    <source>
        <dbReference type="ARBA" id="ARBA00023242"/>
    </source>
</evidence>
<feature type="compositionally biased region" description="Basic and acidic residues" evidence="5">
    <location>
        <begin position="377"/>
        <end position="386"/>
    </location>
</feature>
<dbReference type="GO" id="GO:0033260">
    <property type="term" value="P:nuclear DNA replication"/>
    <property type="evidence" value="ECO:0000318"/>
    <property type="project" value="GO_Central"/>
</dbReference>
<feature type="region of interest" description="Disordered" evidence="5">
    <location>
        <begin position="350"/>
        <end position="400"/>
    </location>
</feature>
<organism evidence="6 7">
    <name type="scientific">Branchiostoma floridae</name>
    <name type="common">Florida lancelet</name>
    <name type="synonym">Amphioxus</name>
    <dbReference type="NCBI Taxonomy" id="7739"/>
    <lineage>
        <taxon>Eukaryota</taxon>
        <taxon>Metazoa</taxon>
        <taxon>Chordata</taxon>
        <taxon>Cephalochordata</taxon>
        <taxon>Leptocardii</taxon>
        <taxon>Amphioxiformes</taxon>
        <taxon>Branchiostomatidae</taxon>
        <taxon>Branchiostoma</taxon>
    </lineage>
</organism>
<dbReference type="InterPro" id="IPR024861">
    <property type="entry name" value="Donson"/>
</dbReference>
<keyword evidence="3" id="KW-0539">Nucleus</keyword>
<evidence type="ECO:0000256" key="2">
    <source>
        <dbReference type="ARBA" id="ARBA00022473"/>
    </source>
</evidence>
<dbReference type="PRINTS" id="PR02064">
    <property type="entry name" value="DONSON"/>
</dbReference>
<dbReference type="PANTHER" id="PTHR12972:SF0">
    <property type="entry name" value="PROTEIN DOWNSTREAM NEIGHBOR OF SON"/>
    <property type="match status" value="1"/>
</dbReference>
<feature type="compositionally biased region" description="Low complexity" evidence="5">
    <location>
        <begin position="1"/>
        <end position="13"/>
    </location>
</feature>
<protein>
    <submittedName>
        <fullName evidence="7">Protein downstream neighbor of son homolog</fullName>
    </submittedName>
</protein>
<name>A0A9J7N302_BRAFL</name>
<reference evidence="7" key="2">
    <citation type="submission" date="2025-08" db="UniProtKB">
        <authorList>
            <consortium name="RefSeq"/>
        </authorList>
    </citation>
    <scope>IDENTIFICATION</scope>
    <source>
        <strain evidence="7">S238N-H82</strain>
        <tissue evidence="7">Testes</tissue>
    </source>
</reference>
<feature type="region of interest" description="Disordered" evidence="5">
    <location>
        <begin position="111"/>
        <end position="183"/>
    </location>
</feature>
<reference evidence="6" key="1">
    <citation type="journal article" date="2020" name="Nat. Ecol. Evol.">
        <title>Deeply conserved synteny resolves early events in vertebrate evolution.</title>
        <authorList>
            <person name="Simakov O."/>
            <person name="Marletaz F."/>
            <person name="Yue J.X."/>
            <person name="O'Connell B."/>
            <person name="Jenkins J."/>
            <person name="Brandt A."/>
            <person name="Calef R."/>
            <person name="Tung C.H."/>
            <person name="Huang T.K."/>
            <person name="Schmutz J."/>
            <person name="Satoh N."/>
            <person name="Yu J.K."/>
            <person name="Putnam N.H."/>
            <person name="Green R.E."/>
            <person name="Rokhsar D.S."/>
        </authorList>
    </citation>
    <scope>NUCLEOTIDE SEQUENCE [LARGE SCALE GENOMIC DNA]</scope>
    <source>
        <strain evidence="6">S238N-H82</strain>
    </source>
</reference>
<keyword evidence="6" id="KW-1185">Reference proteome</keyword>
<dbReference type="OMA" id="WCLKTRV"/>
<dbReference type="OrthoDB" id="534063at2759"/>
<sequence>MSSDVPVSNSSSPDWKRPPKILTIKRRKKNGQPTSKLTVPDGVLKTRNVSEDSRMKAKRRNPFGCGSVPKRSNVGKCDDSVRTLSSDREEDNGDVEGKLLAGLSQLEEDQKLQISSDTPDVCPTTTTTSTTAATTSTSEDLYNVCPNPSQPQKDSQAKIDDENAESSTKPGSRELPEDLSLKSRVRFTSPHPFTWCSRIRTTDQAAGVCGFVRCQDRHTLADPESQASSFQQCVMTWIHPNLPWLRLFPRMVSTSRKMDSKGTPSTIIPHIQEALLSDWTNSFRSVFQLLKAQMCPYFYVCGHQFTVLFHGVQIGGTKSLGALLTPTSRGLREALDNEGVSYKMPLAARPAVQSGGSGPSRKLSTDAQQEETGSEACPEKNEPRDDMSDDDDDDDITIDDSGASCWLESMGLDKSSFPELDPRKVKVQRTKMKSVDHFPESLVQVEGGDAQALFNFLINSKSLVSQSGPLAGVPPTILAPVAFEGATLRALKVKQGSIRQTIAGKLTQVNSLEVSGPLLPLHVRQLCSLFQHSQHGEFSATFSTHEATAAFNRIEDGESGMEEGHSPRKELSIEDIKELVCESGLYKWTS</sequence>
<comment type="subcellular location">
    <subcellularLocation>
        <location evidence="1">Nucleus</location>
    </subcellularLocation>
</comment>
<feature type="compositionally biased region" description="Acidic residues" evidence="5">
    <location>
        <begin position="387"/>
        <end position="398"/>
    </location>
</feature>
<dbReference type="Proteomes" id="UP000001554">
    <property type="component" value="Chromosome 9"/>
</dbReference>
<evidence type="ECO:0000256" key="5">
    <source>
        <dbReference type="SAM" id="MobiDB-lite"/>
    </source>
</evidence>
<dbReference type="AlphaFoldDB" id="A0A9J7N302"/>
<evidence type="ECO:0000256" key="1">
    <source>
        <dbReference type="ARBA" id="ARBA00004123"/>
    </source>
</evidence>
<comment type="similarity">
    <text evidence="4">Belongs to the DONSON family.</text>
</comment>
<feature type="region of interest" description="Disordered" evidence="5">
    <location>
        <begin position="1"/>
        <end position="97"/>
    </location>
</feature>
<evidence type="ECO:0000313" key="6">
    <source>
        <dbReference type="Proteomes" id="UP000001554"/>
    </source>
</evidence>
<proteinExistence type="inferred from homology"/>
<dbReference type="KEGG" id="bfo:118423487"/>
<evidence type="ECO:0000256" key="4">
    <source>
        <dbReference type="ARBA" id="ARBA00025806"/>
    </source>
</evidence>
<evidence type="ECO:0000313" key="7">
    <source>
        <dbReference type="RefSeq" id="XP_035687556.1"/>
    </source>
</evidence>
<dbReference type="GO" id="GO:0005634">
    <property type="term" value="C:nucleus"/>
    <property type="evidence" value="ECO:0000318"/>
    <property type="project" value="GO_Central"/>
</dbReference>
<dbReference type="PANTHER" id="PTHR12972">
    <property type="entry name" value="DOWNSTREAM NEIGHBOR OF SON"/>
    <property type="match status" value="1"/>
</dbReference>
<keyword evidence="2" id="KW-0217">Developmental protein</keyword>
<accession>A0A9J7N302</accession>